<dbReference type="AlphaFoldDB" id="A0A0C3S6N3"/>
<evidence type="ECO:0000313" key="1">
    <source>
        <dbReference type="EMBL" id="KIP06282.1"/>
    </source>
</evidence>
<dbReference type="Proteomes" id="UP000053257">
    <property type="component" value="Unassembled WGS sequence"/>
</dbReference>
<name>A0A0C3S6N3_PHLG1</name>
<proteinExistence type="predicted"/>
<gene>
    <name evidence="1" type="ORF">PHLGIDRAFT_464673</name>
</gene>
<organism evidence="1 2">
    <name type="scientific">Phlebiopsis gigantea (strain 11061_1 CR5-6)</name>
    <name type="common">White-rot fungus</name>
    <name type="synonym">Peniophora gigantea</name>
    <dbReference type="NCBI Taxonomy" id="745531"/>
    <lineage>
        <taxon>Eukaryota</taxon>
        <taxon>Fungi</taxon>
        <taxon>Dikarya</taxon>
        <taxon>Basidiomycota</taxon>
        <taxon>Agaricomycotina</taxon>
        <taxon>Agaricomycetes</taxon>
        <taxon>Polyporales</taxon>
        <taxon>Phanerochaetaceae</taxon>
        <taxon>Phlebiopsis</taxon>
    </lineage>
</organism>
<evidence type="ECO:0000313" key="2">
    <source>
        <dbReference type="Proteomes" id="UP000053257"/>
    </source>
</evidence>
<dbReference type="HOGENOM" id="CLU_1225167_0_0_1"/>
<protein>
    <submittedName>
        <fullName evidence="1">Uncharacterized protein</fullName>
    </submittedName>
</protein>
<dbReference type="EMBL" id="KN840521">
    <property type="protein sequence ID" value="KIP06282.1"/>
    <property type="molecule type" value="Genomic_DNA"/>
</dbReference>
<keyword evidence="2" id="KW-1185">Reference proteome</keyword>
<accession>A0A0C3S6N3</accession>
<sequence length="226" mass="24484">MAVLDNIKDCCPAQLDSRQHLLPRRLATLYSTAGSVEARLPARLRSRGGLIGTSTNTSIRLGGRRVDDEPHVWSEATDAVLTDKTLSLRSEERVRAEVTMDISDDVLACVRIDTSDDADAMLSIDTSIVSLSHTRTRDCHERRGGTLLAVGSVTRSMWSSRLPRTVASSTDMALPRTVASSTDMALPRTVASSTDMVLPRSVDMSTSTALPRSVIASMSAHWLCSI</sequence>
<reference evidence="1 2" key="1">
    <citation type="journal article" date="2014" name="PLoS Genet.">
        <title>Analysis of the Phlebiopsis gigantea genome, transcriptome and secretome provides insight into its pioneer colonization strategies of wood.</title>
        <authorList>
            <person name="Hori C."/>
            <person name="Ishida T."/>
            <person name="Igarashi K."/>
            <person name="Samejima M."/>
            <person name="Suzuki H."/>
            <person name="Master E."/>
            <person name="Ferreira P."/>
            <person name="Ruiz-Duenas F.J."/>
            <person name="Held B."/>
            <person name="Canessa P."/>
            <person name="Larrondo L.F."/>
            <person name="Schmoll M."/>
            <person name="Druzhinina I.S."/>
            <person name="Kubicek C.P."/>
            <person name="Gaskell J.A."/>
            <person name="Kersten P."/>
            <person name="St John F."/>
            <person name="Glasner J."/>
            <person name="Sabat G."/>
            <person name="Splinter BonDurant S."/>
            <person name="Syed K."/>
            <person name="Yadav J."/>
            <person name="Mgbeahuruike A.C."/>
            <person name="Kovalchuk A."/>
            <person name="Asiegbu F.O."/>
            <person name="Lackner G."/>
            <person name="Hoffmeister D."/>
            <person name="Rencoret J."/>
            <person name="Gutierrez A."/>
            <person name="Sun H."/>
            <person name="Lindquist E."/>
            <person name="Barry K."/>
            <person name="Riley R."/>
            <person name="Grigoriev I.V."/>
            <person name="Henrissat B."/>
            <person name="Kues U."/>
            <person name="Berka R.M."/>
            <person name="Martinez A.T."/>
            <person name="Covert S.F."/>
            <person name="Blanchette R.A."/>
            <person name="Cullen D."/>
        </authorList>
    </citation>
    <scope>NUCLEOTIDE SEQUENCE [LARGE SCALE GENOMIC DNA]</scope>
    <source>
        <strain evidence="1 2">11061_1 CR5-6</strain>
    </source>
</reference>